<organism evidence="7 8">
    <name type="scientific">Lacibacter sediminis</name>
    <dbReference type="NCBI Taxonomy" id="2760713"/>
    <lineage>
        <taxon>Bacteria</taxon>
        <taxon>Pseudomonadati</taxon>
        <taxon>Bacteroidota</taxon>
        <taxon>Chitinophagia</taxon>
        <taxon>Chitinophagales</taxon>
        <taxon>Chitinophagaceae</taxon>
        <taxon>Lacibacter</taxon>
    </lineage>
</organism>
<evidence type="ECO:0000313" key="7">
    <source>
        <dbReference type="EMBL" id="QNA46304.1"/>
    </source>
</evidence>
<feature type="domain" description="Thioredoxin" evidence="6">
    <location>
        <begin position="237"/>
        <end position="375"/>
    </location>
</feature>
<dbReference type="PROSITE" id="PS00194">
    <property type="entry name" value="THIOREDOXIN_1"/>
    <property type="match status" value="1"/>
</dbReference>
<evidence type="ECO:0000256" key="2">
    <source>
        <dbReference type="ARBA" id="ARBA00022748"/>
    </source>
</evidence>
<name>A0A7G5XLF1_9BACT</name>
<dbReference type="Pfam" id="PF14289">
    <property type="entry name" value="DUF4369"/>
    <property type="match status" value="1"/>
</dbReference>
<dbReference type="GO" id="GO:0016209">
    <property type="term" value="F:antioxidant activity"/>
    <property type="evidence" value="ECO:0007669"/>
    <property type="project" value="InterPro"/>
</dbReference>
<evidence type="ECO:0000256" key="4">
    <source>
        <dbReference type="ARBA" id="ARBA00023284"/>
    </source>
</evidence>
<feature type="chain" id="PRO_5028883028" evidence="5">
    <location>
        <begin position="19"/>
        <end position="375"/>
    </location>
</feature>
<dbReference type="PANTHER" id="PTHR42852">
    <property type="entry name" value="THIOL:DISULFIDE INTERCHANGE PROTEIN DSBE"/>
    <property type="match status" value="1"/>
</dbReference>
<dbReference type="PANTHER" id="PTHR42852:SF6">
    <property type="entry name" value="THIOL:DISULFIDE INTERCHANGE PROTEIN DSBE"/>
    <property type="match status" value="1"/>
</dbReference>
<sequence length="375" mass="41993">MKKLLTVVLVFAFVNATAQEKKFTVTGTLPPATKKYNVLLSWNNGNGAEEAKVENGKFTISGEIDEPVMATLMLQEANPPAGKGFDMTEYRRSNLTLFLDEGTITIVSKTWLSEAEVKGSAIVNDYYKYQQQTKGLKELEDKIGDVYYEYNKAKNSTAANQLMEMFKVHQELIHAEQLKFVKNNPSSPVSLYMAEQALGFDMDAAKGEPLYLLLNENLRSSGKGKRLQEMINVGKKSMVGVVAADFTQPTADGKNISLSSFRGKYLLVDFWASWCGPCRAESPNLVKAYEKYKPKNFEIFGVSLDQSKDKWLKAVKDDKYTWPQVGDMKGWENAASQQFGILGIPFNMLLDPNGVVIARNLRGEALEKKLEEILK</sequence>
<evidence type="ECO:0000256" key="5">
    <source>
        <dbReference type="SAM" id="SignalP"/>
    </source>
</evidence>
<keyword evidence="5" id="KW-0732">Signal</keyword>
<keyword evidence="4" id="KW-0676">Redox-active center</keyword>
<keyword evidence="2" id="KW-0201">Cytochrome c-type biogenesis</keyword>
<dbReference type="InterPro" id="IPR017937">
    <property type="entry name" value="Thioredoxin_CS"/>
</dbReference>
<dbReference type="InterPro" id="IPR036249">
    <property type="entry name" value="Thioredoxin-like_sf"/>
</dbReference>
<evidence type="ECO:0000259" key="6">
    <source>
        <dbReference type="PROSITE" id="PS51352"/>
    </source>
</evidence>
<dbReference type="SUPFAM" id="SSF52833">
    <property type="entry name" value="Thioredoxin-like"/>
    <property type="match status" value="1"/>
</dbReference>
<evidence type="ECO:0000256" key="3">
    <source>
        <dbReference type="ARBA" id="ARBA00023157"/>
    </source>
</evidence>
<dbReference type="Pfam" id="PF00578">
    <property type="entry name" value="AhpC-TSA"/>
    <property type="match status" value="1"/>
</dbReference>
<dbReference type="EMBL" id="CP060007">
    <property type="protein sequence ID" value="QNA46304.1"/>
    <property type="molecule type" value="Genomic_DNA"/>
</dbReference>
<evidence type="ECO:0000256" key="1">
    <source>
        <dbReference type="ARBA" id="ARBA00004196"/>
    </source>
</evidence>
<dbReference type="PROSITE" id="PS51352">
    <property type="entry name" value="THIOREDOXIN_2"/>
    <property type="match status" value="1"/>
</dbReference>
<gene>
    <name evidence="7" type="ORF">H4075_09065</name>
</gene>
<keyword evidence="3" id="KW-1015">Disulfide bond</keyword>
<dbReference type="InterPro" id="IPR025380">
    <property type="entry name" value="DUF4369"/>
</dbReference>
<dbReference type="InterPro" id="IPR000866">
    <property type="entry name" value="AhpC/TSA"/>
</dbReference>
<dbReference type="Gene3D" id="3.40.30.10">
    <property type="entry name" value="Glutaredoxin"/>
    <property type="match status" value="1"/>
</dbReference>
<evidence type="ECO:0000313" key="8">
    <source>
        <dbReference type="Proteomes" id="UP000515344"/>
    </source>
</evidence>
<proteinExistence type="predicted"/>
<dbReference type="KEGG" id="lacs:H4075_09065"/>
<feature type="signal peptide" evidence="5">
    <location>
        <begin position="1"/>
        <end position="18"/>
    </location>
</feature>
<keyword evidence="8" id="KW-1185">Reference proteome</keyword>
<dbReference type="AlphaFoldDB" id="A0A7G5XLF1"/>
<dbReference type="GO" id="GO:0016491">
    <property type="term" value="F:oxidoreductase activity"/>
    <property type="evidence" value="ECO:0007669"/>
    <property type="project" value="InterPro"/>
</dbReference>
<dbReference type="GO" id="GO:0017004">
    <property type="term" value="P:cytochrome complex assembly"/>
    <property type="evidence" value="ECO:0007669"/>
    <property type="project" value="UniProtKB-KW"/>
</dbReference>
<dbReference type="CDD" id="cd02966">
    <property type="entry name" value="TlpA_like_family"/>
    <property type="match status" value="1"/>
</dbReference>
<dbReference type="InterPro" id="IPR013766">
    <property type="entry name" value="Thioredoxin_domain"/>
</dbReference>
<reference evidence="8" key="1">
    <citation type="submission" date="2020-08" db="EMBL/GenBank/DDBJ databases">
        <title>Lacibacter sp. S13-6-6 genome sequencing.</title>
        <authorList>
            <person name="Jin L."/>
        </authorList>
    </citation>
    <scope>NUCLEOTIDE SEQUENCE [LARGE SCALE GENOMIC DNA]</scope>
    <source>
        <strain evidence="8">S13-6-6</strain>
    </source>
</reference>
<dbReference type="GO" id="GO:0030313">
    <property type="term" value="C:cell envelope"/>
    <property type="evidence" value="ECO:0007669"/>
    <property type="project" value="UniProtKB-SubCell"/>
</dbReference>
<dbReference type="Proteomes" id="UP000515344">
    <property type="component" value="Chromosome"/>
</dbReference>
<dbReference type="RefSeq" id="WP_182806094.1">
    <property type="nucleotide sequence ID" value="NZ_CP060007.1"/>
</dbReference>
<accession>A0A7G5XLF1</accession>
<comment type="subcellular location">
    <subcellularLocation>
        <location evidence="1">Cell envelope</location>
    </subcellularLocation>
</comment>
<protein>
    <submittedName>
        <fullName evidence="7">AhpC/TSA family protein</fullName>
    </submittedName>
</protein>
<dbReference type="InterPro" id="IPR050553">
    <property type="entry name" value="Thioredoxin_ResA/DsbE_sf"/>
</dbReference>